<evidence type="ECO:0000313" key="1">
    <source>
        <dbReference type="EMBL" id="GGN30432.1"/>
    </source>
</evidence>
<name>A0A917XJL8_9ACTN</name>
<reference evidence="1" key="2">
    <citation type="submission" date="2020-09" db="EMBL/GenBank/DDBJ databases">
        <authorList>
            <person name="Sun Q."/>
            <person name="Zhou Y."/>
        </authorList>
    </citation>
    <scope>NUCLEOTIDE SEQUENCE</scope>
    <source>
        <strain evidence="1">CGMCC 4.7110</strain>
    </source>
</reference>
<proteinExistence type="predicted"/>
<gene>
    <name evidence="1" type="ORF">GCM10011578_067520</name>
</gene>
<evidence type="ECO:0000313" key="2">
    <source>
        <dbReference type="Proteomes" id="UP000653411"/>
    </source>
</evidence>
<dbReference type="RefSeq" id="WP_189266713.1">
    <property type="nucleotide sequence ID" value="NZ_BMML01000018.1"/>
</dbReference>
<accession>A0A917XJL8</accession>
<keyword evidence="2" id="KW-1185">Reference proteome</keyword>
<dbReference type="EMBL" id="BMML01000018">
    <property type="protein sequence ID" value="GGN30432.1"/>
    <property type="molecule type" value="Genomic_DNA"/>
</dbReference>
<organism evidence="1 2">
    <name type="scientific">Streptomyces fuscichromogenes</name>
    <dbReference type="NCBI Taxonomy" id="1324013"/>
    <lineage>
        <taxon>Bacteria</taxon>
        <taxon>Bacillati</taxon>
        <taxon>Actinomycetota</taxon>
        <taxon>Actinomycetes</taxon>
        <taxon>Kitasatosporales</taxon>
        <taxon>Streptomycetaceae</taxon>
        <taxon>Streptomyces</taxon>
    </lineage>
</organism>
<protein>
    <submittedName>
        <fullName evidence="1">Uncharacterized protein</fullName>
    </submittedName>
</protein>
<reference evidence="1" key="1">
    <citation type="journal article" date="2014" name="Int. J. Syst. Evol. Microbiol.">
        <title>Complete genome sequence of Corynebacterium casei LMG S-19264T (=DSM 44701T), isolated from a smear-ripened cheese.</title>
        <authorList>
            <consortium name="US DOE Joint Genome Institute (JGI-PGF)"/>
            <person name="Walter F."/>
            <person name="Albersmeier A."/>
            <person name="Kalinowski J."/>
            <person name="Ruckert C."/>
        </authorList>
    </citation>
    <scope>NUCLEOTIDE SEQUENCE</scope>
    <source>
        <strain evidence="1">CGMCC 4.7110</strain>
    </source>
</reference>
<dbReference type="AlphaFoldDB" id="A0A917XJL8"/>
<dbReference type="Proteomes" id="UP000653411">
    <property type="component" value="Unassembled WGS sequence"/>
</dbReference>
<comment type="caution">
    <text evidence="1">The sequence shown here is derived from an EMBL/GenBank/DDBJ whole genome shotgun (WGS) entry which is preliminary data.</text>
</comment>
<sequence length="76" mass="8384">MSEQAEGSLVFDPARGELGYVMGNEGPYVQLRPVAGGREWDADPALVRPATPDERLEAVRIRTRAMNFFSNNGIFS</sequence>